<reference evidence="2 3" key="1">
    <citation type="submission" date="2017-08" db="EMBL/GenBank/DDBJ databases">
        <authorList>
            <person name="de Groot N.N."/>
        </authorList>
    </citation>
    <scope>NUCLEOTIDE SEQUENCE [LARGE SCALE GENOMIC DNA]</scope>
    <source>
        <strain evidence="2 3">USBA 78</strain>
    </source>
</reference>
<protein>
    <submittedName>
        <fullName evidence="2">TnsA endonuclease N terminal</fullName>
    </submittedName>
</protein>
<dbReference type="GO" id="GO:0004519">
    <property type="term" value="F:endonuclease activity"/>
    <property type="evidence" value="ECO:0007669"/>
    <property type="project" value="UniProtKB-KW"/>
</dbReference>
<evidence type="ECO:0000313" key="3">
    <source>
        <dbReference type="Proteomes" id="UP000219068"/>
    </source>
</evidence>
<dbReference type="EMBL" id="OBMM01000003">
    <property type="protein sequence ID" value="SOC20426.1"/>
    <property type="molecule type" value="Genomic_DNA"/>
</dbReference>
<gene>
    <name evidence="2" type="ORF">SAMN05428964_10387</name>
</gene>
<accession>A0A285TIA2</accession>
<dbReference type="Proteomes" id="UP000219068">
    <property type="component" value="Unassembled WGS sequence"/>
</dbReference>
<dbReference type="RefSeq" id="WP_097051989.1">
    <property type="nucleotide sequence ID" value="NZ_OBMM01000003.1"/>
</dbReference>
<evidence type="ECO:0000313" key="2">
    <source>
        <dbReference type="EMBL" id="SOC20426.1"/>
    </source>
</evidence>
<organism evidence="2 3">
    <name type="scientific">Thalassospira xiamenensis</name>
    <dbReference type="NCBI Taxonomy" id="220697"/>
    <lineage>
        <taxon>Bacteria</taxon>
        <taxon>Pseudomonadati</taxon>
        <taxon>Pseudomonadota</taxon>
        <taxon>Alphaproteobacteria</taxon>
        <taxon>Rhodospirillales</taxon>
        <taxon>Thalassospiraceae</taxon>
        <taxon>Thalassospira</taxon>
    </lineage>
</organism>
<dbReference type="Gene3D" id="3.40.1350.10">
    <property type="match status" value="1"/>
</dbReference>
<evidence type="ECO:0000259" key="1">
    <source>
        <dbReference type="Pfam" id="PF08722"/>
    </source>
</evidence>
<dbReference type="AlphaFoldDB" id="A0A285TIA2"/>
<dbReference type="InterPro" id="IPR014833">
    <property type="entry name" value="TnsA_N"/>
</dbReference>
<dbReference type="GO" id="GO:0003676">
    <property type="term" value="F:nucleic acid binding"/>
    <property type="evidence" value="ECO:0007669"/>
    <property type="project" value="InterPro"/>
</dbReference>
<keyword evidence="2" id="KW-0255">Endonuclease</keyword>
<dbReference type="Pfam" id="PF08722">
    <property type="entry name" value="Tn7_TnsA-like_N"/>
    <property type="match status" value="1"/>
</dbReference>
<sequence length="212" mass="24267">MNDLARRVVTRSKGRVVGHFYSHKNGKHLQWESQLERDCMRVLDILPDVEGFSEQPFALPYDFNGVEKTYYPDLLVTKAEAETVIEVKPYAKSIIPEAVERFRHIECALHELGVSFEVWTEKEIRREPRWSNVILLMATCRRPRDMLSYDDLKAIFASEASLTVGELSLRLKSREARGQALSFVSAGFLGVDLELPIKQDSQVWLLDRGAGL</sequence>
<dbReference type="InterPro" id="IPR011856">
    <property type="entry name" value="tRNA_endonuc-like_dom_sf"/>
</dbReference>
<keyword evidence="2" id="KW-0378">Hydrolase</keyword>
<proteinExistence type="predicted"/>
<keyword evidence="2" id="KW-0540">Nuclease</keyword>
<name>A0A285TIA2_9PROT</name>
<feature type="domain" description="TnsA endonuclease N-terminal" evidence="1">
    <location>
        <begin position="47"/>
        <end position="121"/>
    </location>
</feature>